<comment type="caution">
    <text evidence="2">The sequence shown here is derived from an EMBL/GenBank/DDBJ whole genome shotgun (WGS) entry which is preliminary data.</text>
</comment>
<dbReference type="Proteomes" id="UP000585474">
    <property type="component" value="Unassembled WGS sequence"/>
</dbReference>
<protein>
    <submittedName>
        <fullName evidence="2">Uncharacterized protein</fullName>
    </submittedName>
</protein>
<reference evidence="2 3" key="1">
    <citation type="submission" date="2019-07" db="EMBL/GenBank/DDBJ databases">
        <title>De Novo Assembly of kiwifruit Actinidia rufa.</title>
        <authorList>
            <person name="Sugita-Konishi S."/>
            <person name="Sato K."/>
            <person name="Mori E."/>
            <person name="Abe Y."/>
            <person name="Kisaki G."/>
            <person name="Hamano K."/>
            <person name="Suezawa K."/>
            <person name="Otani M."/>
            <person name="Fukuda T."/>
            <person name="Manabe T."/>
            <person name="Gomi K."/>
            <person name="Tabuchi M."/>
            <person name="Akimitsu K."/>
            <person name="Kataoka I."/>
        </authorList>
    </citation>
    <scope>NUCLEOTIDE SEQUENCE [LARGE SCALE GENOMIC DNA]</scope>
    <source>
        <strain evidence="3">cv. Fuchu</strain>
    </source>
</reference>
<proteinExistence type="predicted"/>
<feature type="compositionally biased region" description="Basic and acidic residues" evidence="1">
    <location>
        <begin position="21"/>
        <end position="32"/>
    </location>
</feature>
<organism evidence="2 3">
    <name type="scientific">Actinidia rufa</name>
    <dbReference type="NCBI Taxonomy" id="165716"/>
    <lineage>
        <taxon>Eukaryota</taxon>
        <taxon>Viridiplantae</taxon>
        <taxon>Streptophyta</taxon>
        <taxon>Embryophyta</taxon>
        <taxon>Tracheophyta</taxon>
        <taxon>Spermatophyta</taxon>
        <taxon>Magnoliopsida</taxon>
        <taxon>eudicotyledons</taxon>
        <taxon>Gunneridae</taxon>
        <taxon>Pentapetalae</taxon>
        <taxon>asterids</taxon>
        <taxon>Ericales</taxon>
        <taxon>Actinidiaceae</taxon>
        <taxon>Actinidia</taxon>
    </lineage>
</organism>
<evidence type="ECO:0000313" key="2">
    <source>
        <dbReference type="EMBL" id="GFY87515.1"/>
    </source>
</evidence>
<accession>A0A7J0EM12</accession>
<evidence type="ECO:0000256" key="1">
    <source>
        <dbReference type="SAM" id="MobiDB-lite"/>
    </source>
</evidence>
<gene>
    <name evidence="2" type="ORF">Acr_05g0011540</name>
</gene>
<keyword evidence="3" id="KW-1185">Reference proteome</keyword>
<dbReference type="EMBL" id="BJWL01000005">
    <property type="protein sequence ID" value="GFY87515.1"/>
    <property type="molecule type" value="Genomic_DNA"/>
</dbReference>
<feature type="region of interest" description="Disordered" evidence="1">
    <location>
        <begin position="1"/>
        <end position="37"/>
    </location>
</feature>
<dbReference type="AlphaFoldDB" id="A0A7J0EM12"/>
<name>A0A7J0EM12_9ERIC</name>
<evidence type="ECO:0000313" key="3">
    <source>
        <dbReference type="Proteomes" id="UP000585474"/>
    </source>
</evidence>
<sequence>MEEGAGVAKNRPEVEAIDGPEEGKEKESEPEKPASVPDRVFLRQTKRSINGWPLRSRRRRWQWRERIRVRVVTGVRIRARKYQFFFRSSVGLCALHLQHPPPSSLSSRVWLEEESDWRKFKFSFFDSIWAHGLRGCV</sequence>